<name>A0A398B6S5_9BACI</name>
<organism evidence="1 2">
    <name type="scientific">Mesobacillus zeae</name>
    <dbReference type="NCBI Taxonomy" id="1917180"/>
    <lineage>
        <taxon>Bacteria</taxon>
        <taxon>Bacillati</taxon>
        <taxon>Bacillota</taxon>
        <taxon>Bacilli</taxon>
        <taxon>Bacillales</taxon>
        <taxon>Bacillaceae</taxon>
        <taxon>Mesobacillus</taxon>
    </lineage>
</organism>
<comment type="caution">
    <text evidence="1">The sequence shown here is derived from an EMBL/GenBank/DDBJ whole genome shotgun (WGS) entry which is preliminary data.</text>
</comment>
<dbReference type="EMBL" id="QWVT01000015">
    <property type="protein sequence ID" value="RID85517.1"/>
    <property type="molecule type" value="Genomic_DNA"/>
</dbReference>
<gene>
    <name evidence="1" type="ORF">D1970_08050</name>
</gene>
<evidence type="ECO:0000313" key="1">
    <source>
        <dbReference type="EMBL" id="RID85517.1"/>
    </source>
</evidence>
<protein>
    <submittedName>
        <fullName evidence="1">Uncharacterized protein</fullName>
    </submittedName>
</protein>
<sequence length="96" mass="10808">MSESSRCVLELKRDDTSLDAVFSKLVTGCWTSEGDRERVVGVNSIDFIGGLEDTVFHIHIENNLFVVESDCPWELELICDDLKDLFVNPALHPVVK</sequence>
<evidence type="ECO:0000313" key="2">
    <source>
        <dbReference type="Proteomes" id="UP000265816"/>
    </source>
</evidence>
<dbReference type="OrthoDB" id="2875925at2"/>
<accession>A0A398B6S5</accession>
<proteinExistence type="predicted"/>
<dbReference type="Proteomes" id="UP000265816">
    <property type="component" value="Unassembled WGS sequence"/>
</dbReference>
<dbReference type="RefSeq" id="WP_119112370.1">
    <property type="nucleotide sequence ID" value="NZ_CBCSEO010000002.1"/>
</dbReference>
<dbReference type="AlphaFoldDB" id="A0A398B6S5"/>
<keyword evidence="2" id="KW-1185">Reference proteome</keyword>
<reference evidence="1 2" key="1">
    <citation type="submission" date="2018-08" db="EMBL/GenBank/DDBJ databases">
        <title>Bacillus jemisoniae sp. nov., Bacillus chryseoplanitiae sp. nov., Bacillus resnikiae sp. nov., and Bacillus frankliniae sp. nov., isolated from Viking spacecraft and associated surfaces.</title>
        <authorList>
            <person name="Seuylemezian A."/>
            <person name="Vaishampayan P."/>
        </authorList>
    </citation>
    <scope>NUCLEOTIDE SEQUENCE [LARGE SCALE GENOMIC DNA]</scope>
    <source>
        <strain evidence="1 2">JJ-247</strain>
    </source>
</reference>